<organism evidence="1 2">
    <name type="scientific">Helicovermis profundi</name>
    <dbReference type="NCBI Taxonomy" id="3065157"/>
    <lineage>
        <taxon>Bacteria</taxon>
        <taxon>Bacillati</taxon>
        <taxon>Bacillota</taxon>
        <taxon>Clostridia</taxon>
        <taxon>Helicovermis</taxon>
    </lineage>
</organism>
<dbReference type="EMBL" id="AP028654">
    <property type="protein sequence ID" value="BEP28793.1"/>
    <property type="molecule type" value="Genomic_DNA"/>
</dbReference>
<dbReference type="KEGG" id="hprf:HLPR_11240"/>
<dbReference type="RefSeq" id="WP_338537098.1">
    <property type="nucleotide sequence ID" value="NZ_AP028654.1"/>
</dbReference>
<dbReference type="AlphaFoldDB" id="A0AAU9E360"/>
<sequence>MIYIQKARVSQKCILCKNEISIGESYIQSIEHFKGGAAIVGVHADHITKNKKELKYINNVKMGKIHDICNTSAQLVSEGLSIFEAINEAKKIHEWSD</sequence>
<dbReference type="Proteomes" id="UP001321786">
    <property type="component" value="Chromosome"/>
</dbReference>
<name>A0AAU9E360_9FIRM</name>
<accession>A0AAU9E360</accession>
<evidence type="ECO:0000313" key="2">
    <source>
        <dbReference type="Proteomes" id="UP001321786"/>
    </source>
</evidence>
<protein>
    <submittedName>
        <fullName evidence="1">Uncharacterized protein</fullName>
    </submittedName>
</protein>
<gene>
    <name evidence="1" type="ORF">HLPR_11240</name>
</gene>
<evidence type="ECO:0000313" key="1">
    <source>
        <dbReference type="EMBL" id="BEP28793.1"/>
    </source>
</evidence>
<keyword evidence="2" id="KW-1185">Reference proteome</keyword>
<reference evidence="1 2" key="1">
    <citation type="submission" date="2023-08" db="EMBL/GenBank/DDBJ databases">
        <title>Helicovermis profunda gen. nov., sp. nov., a novel mesophilic, fermentative bacterium within the Bacillota from a deep-sea hydrothermal vent chimney.</title>
        <authorList>
            <person name="Miyazaki U."/>
            <person name="Mizutani D."/>
            <person name="Hashimoto Y."/>
            <person name="Tame A."/>
            <person name="Sawayama S."/>
            <person name="Miyazaki J."/>
            <person name="Takai K."/>
            <person name="Nakagawa S."/>
        </authorList>
    </citation>
    <scope>NUCLEOTIDE SEQUENCE [LARGE SCALE GENOMIC DNA]</scope>
    <source>
        <strain evidence="1 2">S502</strain>
    </source>
</reference>
<proteinExistence type="predicted"/>